<feature type="compositionally biased region" description="Low complexity" evidence="1">
    <location>
        <begin position="781"/>
        <end position="792"/>
    </location>
</feature>
<proteinExistence type="predicted"/>
<reference evidence="2" key="2">
    <citation type="submission" date="2023-05" db="EMBL/GenBank/DDBJ databases">
        <authorList>
            <consortium name="Lawrence Berkeley National Laboratory"/>
            <person name="Steindorff A."/>
            <person name="Hensen N."/>
            <person name="Bonometti L."/>
            <person name="Westerberg I."/>
            <person name="Brannstrom I.O."/>
            <person name="Guillou S."/>
            <person name="Cros-Aarteil S."/>
            <person name="Calhoun S."/>
            <person name="Haridas S."/>
            <person name="Kuo A."/>
            <person name="Mondo S."/>
            <person name="Pangilinan J."/>
            <person name="Riley R."/>
            <person name="Labutti K."/>
            <person name="Andreopoulos B."/>
            <person name="Lipzen A."/>
            <person name="Chen C."/>
            <person name="Yanf M."/>
            <person name="Daum C."/>
            <person name="Ng V."/>
            <person name="Clum A."/>
            <person name="Ohm R."/>
            <person name="Martin F."/>
            <person name="Silar P."/>
            <person name="Natvig D."/>
            <person name="Lalanne C."/>
            <person name="Gautier V."/>
            <person name="Ament-Velasquez S.L."/>
            <person name="Kruys A."/>
            <person name="Hutchinson M.I."/>
            <person name="Powell A.J."/>
            <person name="Barry K."/>
            <person name="Miller A.N."/>
            <person name="Grigoriev I.V."/>
            <person name="Debuchy R."/>
            <person name="Gladieux P."/>
            <person name="Thoren M.H."/>
            <person name="Johannesson H."/>
        </authorList>
    </citation>
    <scope>NUCLEOTIDE SEQUENCE</scope>
    <source>
        <strain evidence="2">CBS 990.96</strain>
    </source>
</reference>
<evidence type="ECO:0008006" key="4">
    <source>
        <dbReference type="Google" id="ProtNLM"/>
    </source>
</evidence>
<dbReference type="PANTHER" id="PTHR15992:SF5">
    <property type="entry name" value="HOLLIDAY JUNCTION RECOGNITION PROTEIN"/>
    <property type="match status" value="1"/>
</dbReference>
<feature type="region of interest" description="Disordered" evidence="1">
    <location>
        <begin position="871"/>
        <end position="906"/>
    </location>
</feature>
<evidence type="ECO:0000313" key="2">
    <source>
        <dbReference type="EMBL" id="KAK4231730.1"/>
    </source>
</evidence>
<feature type="compositionally biased region" description="Acidic residues" evidence="1">
    <location>
        <begin position="15"/>
        <end position="24"/>
    </location>
</feature>
<dbReference type="InterPro" id="IPR009072">
    <property type="entry name" value="Histone-fold"/>
</dbReference>
<dbReference type="Proteomes" id="UP001301958">
    <property type="component" value="Unassembled WGS sequence"/>
</dbReference>
<dbReference type="GO" id="GO:0046982">
    <property type="term" value="F:protein heterodimerization activity"/>
    <property type="evidence" value="ECO:0007669"/>
    <property type="project" value="InterPro"/>
</dbReference>
<dbReference type="GO" id="GO:0042393">
    <property type="term" value="F:histone binding"/>
    <property type="evidence" value="ECO:0007669"/>
    <property type="project" value="InterPro"/>
</dbReference>
<name>A0AAN7BY64_9PEZI</name>
<protein>
    <recommendedName>
        <fullName evidence="4">Myb-like DNA-binding domain protein</fullName>
    </recommendedName>
</protein>
<dbReference type="Gene3D" id="1.10.20.10">
    <property type="entry name" value="Histone, subunit A"/>
    <property type="match status" value="1"/>
</dbReference>
<feature type="compositionally biased region" description="Polar residues" evidence="1">
    <location>
        <begin position="567"/>
        <end position="579"/>
    </location>
</feature>
<feature type="compositionally biased region" description="Basic residues" evidence="1">
    <location>
        <begin position="324"/>
        <end position="343"/>
    </location>
</feature>
<reference evidence="2" key="1">
    <citation type="journal article" date="2023" name="Mol. Phylogenet. Evol.">
        <title>Genome-scale phylogeny and comparative genomics of the fungal order Sordariales.</title>
        <authorList>
            <person name="Hensen N."/>
            <person name="Bonometti L."/>
            <person name="Westerberg I."/>
            <person name="Brannstrom I.O."/>
            <person name="Guillou S."/>
            <person name="Cros-Aarteil S."/>
            <person name="Calhoun S."/>
            <person name="Haridas S."/>
            <person name="Kuo A."/>
            <person name="Mondo S."/>
            <person name="Pangilinan J."/>
            <person name="Riley R."/>
            <person name="LaButti K."/>
            <person name="Andreopoulos B."/>
            <person name="Lipzen A."/>
            <person name="Chen C."/>
            <person name="Yan M."/>
            <person name="Daum C."/>
            <person name="Ng V."/>
            <person name="Clum A."/>
            <person name="Steindorff A."/>
            <person name="Ohm R.A."/>
            <person name="Martin F."/>
            <person name="Silar P."/>
            <person name="Natvig D.O."/>
            <person name="Lalanne C."/>
            <person name="Gautier V."/>
            <person name="Ament-Velasquez S.L."/>
            <person name="Kruys A."/>
            <person name="Hutchinson M.I."/>
            <person name="Powell A.J."/>
            <person name="Barry K."/>
            <person name="Miller A.N."/>
            <person name="Grigoriev I.V."/>
            <person name="Debuchy R."/>
            <person name="Gladieux P."/>
            <person name="Hiltunen Thoren M."/>
            <person name="Johannesson H."/>
        </authorList>
    </citation>
    <scope>NUCLEOTIDE SEQUENCE</scope>
    <source>
        <strain evidence="2">CBS 990.96</strain>
    </source>
</reference>
<feature type="region of interest" description="Disordered" evidence="1">
    <location>
        <begin position="687"/>
        <end position="804"/>
    </location>
</feature>
<keyword evidence="3" id="KW-1185">Reference proteome</keyword>
<feature type="region of interest" description="Disordered" evidence="1">
    <location>
        <begin position="244"/>
        <end position="422"/>
    </location>
</feature>
<dbReference type="AlphaFoldDB" id="A0AAN7BY64"/>
<dbReference type="GO" id="GO:0005634">
    <property type="term" value="C:nucleus"/>
    <property type="evidence" value="ECO:0007669"/>
    <property type="project" value="InterPro"/>
</dbReference>
<dbReference type="PANTHER" id="PTHR15992">
    <property type="entry name" value="HOLLIDAY JUNCTION RECOGNITION PROTEIN"/>
    <property type="match status" value="1"/>
</dbReference>
<evidence type="ECO:0000313" key="3">
    <source>
        <dbReference type="Proteomes" id="UP001301958"/>
    </source>
</evidence>
<feature type="region of interest" description="Disordered" evidence="1">
    <location>
        <begin position="1"/>
        <end position="40"/>
    </location>
</feature>
<feature type="region of interest" description="Disordered" evidence="1">
    <location>
        <begin position="566"/>
        <end position="635"/>
    </location>
</feature>
<comment type="caution">
    <text evidence="2">The sequence shown here is derived from an EMBL/GenBank/DDBJ whole genome shotgun (WGS) entry which is preliminary data.</text>
</comment>
<dbReference type="Pfam" id="PF10384">
    <property type="entry name" value="Scm3"/>
    <property type="match status" value="1"/>
</dbReference>
<feature type="compositionally biased region" description="Polar residues" evidence="1">
    <location>
        <begin position="366"/>
        <end position="400"/>
    </location>
</feature>
<organism evidence="2 3">
    <name type="scientific">Podospora fimiseda</name>
    <dbReference type="NCBI Taxonomy" id="252190"/>
    <lineage>
        <taxon>Eukaryota</taxon>
        <taxon>Fungi</taxon>
        <taxon>Dikarya</taxon>
        <taxon>Ascomycota</taxon>
        <taxon>Pezizomycotina</taxon>
        <taxon>Sordariomycetes</taxon>
        <taxon>Sordariomycetidae</taxon>
        <taxon>Sordariales</taxon>
        <taxon>Podosporaceae</taxon>
        <taxon>Podospora</taxon>
    </lineage>
</organism>
<feature type="region of interest" description="Disordered" evidence="1">
    <location>
        <begin position="83"/>
        <end position="153"/>
    </location>
</feature>
<feature type="compositionally biased region" description="Basic and acidic residues" evidence="1">
    <location>
        <begin position="127"/>
        <end position="136"/>
    </location>
</feature>
<evidence type="ECO:0000256" key="1">
    <source>
        <dbReference type="SAM" id="MobiDB-lite"/>
    </source>
</evidence>
<gene>
    <name evidence="2" type="ORF">QBC38DRAFT_465416</name>
</gene>
<feature type="compositionally biased region" description="Acidic residues" evidence="1">
    <location>
        <begin position="97"/>
        <end position="115"/>
    </location>
</feature>
<feature type="compositionally biased region" description="Basic and acidic residues" evidence="1">
    <location>
        <begin position="25"/>
        <end position="40"/>
    </location>
</feature>
<accession>A0AAN7BY64</accession>
<dbReference type="InterPro" id="IPR018465">
    <property type="entry name" value="Scm3/HJURP"/>
</dbReference>
<dbReference type="EMBL" id="MU865291">
    <property type="protein sequence ID" value="KAK4231730.1"/>
    <property type="molecule type" value="Genomic_DNA"/>
</dbReference>
<sequence length="941" mass="102060">MEPPTKRPRFGPAPFEDEDPDEDELVSRPEDVNARRDPGLRFERSRAFAAYKLKSAFESIFEKYGKDFTGVGDEIELSTGKVVVNNGHLQSLKDAAELEQDDDEEEDDEEEDDDAASAPGAPNEQESANKELEESVKPQTSSMPQQPPPIPLALAPSYFGGGWPGMSPMMGYPQMVPNMMYPPPMPYGALSMPPQMPYGVPMHGMPLPMPTMDPAWQTPELSFGNSHDAPPSMRAVDATWQAPELPESAFRPKEPPATPKRKKARQSTTAIPEQDGTDMDDILAKDTEIADQGQGQEENVEESSVRKTVLLPRPTPEVVSGKKSAAKPKSRKRAFSQPKRRGSRSLPKKDAKTPTEGDQENDDSISKVQTGGQESSLVELTPSGINNRMTVNDACFNSQGKHPRGVRSKTQGKSLPVRSRPSRQVAVETVGSDEYIDLSGPDTKISKKPRNQNLRVEIVANGSLDATSFRAITPEPIVATSEPQEGLVTKDCPEPTVENGTVITSDINTATIPEKDQGIRTSPPVEVFTRNIIDTEYGFSDEDEPLPRRTRLNSQLPKKIDAAVTGLQESTPVATPTSTGGKGRGATSGRKDVELSSPHMMLPPSNGKNGRPRRISTRGKGSICPALEIPDSDPEGYISTQEELCEALSLKPSSPALPVEEVVEYRRPASPTLSSKEDIEPAEVVEYRRPASPTLSSKEEVGPAAEVVIVPEDTQHQHTVSSPILPNHSPEKYSSPGPKATPLLISTSPSKPSRSLRSRKRTSPSTPIKTPQQPIRKPKARPSSSKPKIPAPLVTTSAKRKSNILSLLSDSEDELSMMSPIPQNTTPTIRSSPASHHVRMFPSFPVPGSVSKPSGLKRDALLNSASKVAELKTPGSRRSKRREKGILGSASGKRDNGMSPILGTPSKSVVDDLTVQTPGGTVRRCGEDGFRCERDFCFGCL</sequence>